<evidence type="ECO:0000313" key="2">
    <source>
        <dbReference type="Proteomes" id="UP000248616"/>
    </source>
</evidence>
<dbReference type="Proteomes" id="UP000248616">
    <property type="component" value="Unassembled WGS sequence"/>
</dbReference>
<accession>A0A2W7E6W7</accession>
<proteinExistence type="predicted"/>
<protein>
    <recommendedName>
        <fullName evidence="3">GS catalytic domain-containing protein</fullName>
    </recommendedName>
</protein>
<dbReference type="EMBL" id="MZXV01000013">
    <property type="protein sequence ID" value="PZV38946.1"/>
    <property type="molecule type" value="Genomic_DNA"/>
</dbReference>
<evidence type="ECO:0008006" key="3">
    <source>
        <dbReference type="Google" id="ProtNLM"/>
    </source>
</evidence>
<gene>
    <name evidence="1" type="ORF">B5V02_02580</name>
</gene>
<sequence length="67" mass="7899">MDRFDRPCRPVIRLVCCIRAVSDFCAEAFGVAFRDNYAESRRAEQAAFDAWQASHITDFEWQRYFVS</sequence>
<evidence type="ECO:0000313" key="1">
    <source>
        <dbReference type="EMBL" id="PZV38946.1"/>
    </source>
</evidence>
<dbReference type="AlphaFoldDB" id="A0A2W7E6W7"/>
<keyword evidence="2" id="KW-1185">Reference proteome</keyword>
<reference evidence="2" key="1">
    <citation type="submission" date="2017-03" db="EMBL/GenBank/DDBJ databases">
        <authorList>
            <person name="Safronova V.I."/>
            <person name="Sazanova A.L."/>
            <person name="Chirak E.R."/>
        </authorList>
    </citation>
    <scope>NUCLEOTIDE SEQUENCE [LARGE SCALE GENOMIC DNA]</scope>
    <source>
        <strain evidence="2">Ach-343</strain>
    </source>
</reference>
<organism evidence="1 2">
    <name type="scientific">Mesorhizobium kowhaii</name>
    <dbReference type="NCBI Taxonomy" id="1300272"/>
    <lineage>
        <taxon>Bacteria</taxon>
        <taxon>Pseudomonadati</taxon>
        <taxon>Pseudomonadota</taxon>
        <taxon>Alphaproteobacteria</taxon>
        <taxon>Hyphomicrobiales</taxon>
        <taxon>Phyllobacteriaceae</taxon>
        <taxon>Mesorhizobium</taxon>
    </lineage>
</organism>
<comment type="caution">
    <text evidence="1">The sequence shown here is derived from an EMBL/GenBank/DDBJ whole genome shotgun (WGS) entry which is preliminary data.</text>
</comment>
<name>A0A2W7E6W7_9HYPH</name>